<evidence type="ECO:0000256" key="1">
    <source>
        <dbReference type="SAM" id="SignalP"/>
    </source>
</evidence>
<evidence type="ECO:0000313" key="2">
    <source>
        <dbReference type="EMBL" id="QIJ45756.1"/>
    </source>
</evidence>
<dbReference type="Pfam" id="PF06585">
    <property type="entry name" value="JHBP"/>
    <property type="match status" value="1"/>
</dbReference>
<dbReference type="PANTHER" id="PTHR11008">
    <property type="entry name" value="PROTEIN TAKEOUT-LIKE PROTEIN"/>
    <property type="match status" value="1"/>
</dbReference>
<dbReference type="Gene3D" id="3.15.10.30">
    <property type="entry name" value="Haemolymph juvenile hormone binding protein"/>
    <property type="match status" value="1"/>
</dbReference>
<gene>
    <name evidence="2" type="primary">OBP22</name>
</gene>
<dbReference type="GO" id="GO:0005615">
    <property type="term" value="C:extracellular space"/>
    <property type="evidence" value="ECO:0007669"/>
    <property type="project" value="TreeGrafter"/>
</dbReference>
<protein>
    <submittedName>
        <fullName evidence="2">Odorant binding protein</fullName>
    </submittedName>
</protein>
<name>A0A6M3GXB2_GLYPY</name>
<accession>A0A6M3GXB2</accession>
<feature type="signal peptide" evidence="1">
    <location>
        <begin position="1"/>
        <end position="20"/>
    </location>
</feature>
<dbReference type="PANTHER" id="PTHR11008:SF32">
    <property type="entry name" value="CIRCADIAN CLOCK-CONTROLLED PROTEIN DAYWAKE-RELATED"/>
    <property type="match status" value="1"/>
</dbReference>
<dbReference type="EMBL" id="MK819461">
    <property type="protein sequence ID" value="QIJ45756.1"/>
    <property type="molecule type" value="mRNA"/>
</dbReference>
<dbReference type="InterPro" id="IPR010562">
    <property type="entry name" value="Haemolymph_juvenile_hormone-bd"/>
</dbReference>
<dbReference type="InterPro" id="IPR038606">
    <property type="entry name" value="To_sf"/>
</dbReference>
<dbReference type="AlphaFoldDB" id="A0A6M3GXB2"/>
<proteinExistence type="evidence at transcript level"/>
<organism evidence="2">
    <name type="scientific">Glyphodes pyloalis</name>
    <name type="common">Lesser mulberry snout moth</name>
    <dbReference type="NCBI Taxonomy" id="1242752"/>
    <lineage>
        <taxon>Eukaryota</taxon>
        <taxon>Metazoa</taxon>
        <taxon>Ecdysozoa</taxon>
        <taxon>Arthropoda</taxon>
        <taxon>Hexapoda</taxon>
        <taxon>Insecta</taxon>
        <taxon>Pterygota</taxon>
        <taxon>Neoptera</taxon>
        <taxon>Endopterygota</taxon>
        <taxon>Lepidoptera</taxon>
        <taxon>Glossata</taxon>
        <taxon>Ditrysia</taxon>
        <taxon>Pyraloidea</taxon>
        <taxon>Crambidae</taxon>
        <taxon>Spilomelinae</taxon>
        <taxon>Glyphodes</taxon>
    </lineage>
</organism>
<feature type="chain" id="PRO_5026972003" evidence="1">
    <location>
        <begin position="21"/>
        <end position="242"/>
    </location>
</feature>
<keyword evidence="1" id="KW-0732">Signal</keyword>
<reference evidence="2" key="1">
    <citation type="submission" date="2019-04" db="EMBL/GenBank/DDBJ databases">
        <authorList>
            <person name="Sheng S."/>
        </authorList>
    </citation>
    <scope>NUCLEOTIDE SEQUENCE</scope>
</reference>
<sequence length="242" mass="26467">MAEKVLIFFCLISFIGFGNSNLVPYVTKCAAADNDCTLKSTQTVIPIFAKGIPELGVETLDPVTFKKPIDASTNSLKLIIENFTLKGLKDCVIQKAVRDVKNSKLIGKLLCNVVGDGTYEMKGSLLILPVEGKGNIHVVLRQLLISIDADVNDKVGKDGKKYWDIKRFSHSFALNGKADVNFENLFTGSEVLGRAATQVFESSGNEIVLEVGPPVIQVIVKKVVENIRKFFNHVPADELALD</sequence>
<dbReference type="SMART" id="SM00700">
    <property type="entry name" value="JHBP"/>
    <property type="match status" value="1"/>
</dbReference>